<dbReference type="EMBL" id="CAGKOT010000041">
    <property type="protein sequence ID" value="CAB5379702.1"/>
    <property type="molecule type" value="Genomic_DNA"/>
</dbReference>
<proteinExistence type="predicted"/>
<feature type="compositionally biased region" description="Acidic residues" evidence="1">
    <location>
        <begin position="70"/>
        <end position="80"/>
    </location>
</feature>
<reference evidence="2" key="1">
    <citation type="submission" date="2020-05" db="EMBL/GenBank/DDBJ databases">
        <authorList>
            <person name="Rincon C."/>
            <person name="Sanders R I."/>
            <person name="Robbins C."/>
            <person name="Chaturvedi A."/>
        </authorList>
    </citation>
    <scope>NUCLEOTIDE SEQUENCE</scope>
    <source>
        <strain evidence="2">CHB12</strain>
    </source>
</reference>
<dbReference type="VEuPathDB" id="FungiDB:RhiirFUN_022726"/>
<sequence>MGTLDVIKLPLGYSIGYPPALGKCNHYHEVLNEQEQCQILICGHGIQKNVNSFLNRLNSSMNELIDKDIEDIEGSQDGENNEDKPLNNNEVENIHINLNE</sequence>
<comment type="caution">
    <text evidence="2">The sequence shown here is derived from an EMBL/GenBank/DDBJ whole genome shotgun (WGS) entry which is preliminary data.</text>
</comment>
<dbReference type="Proteomes" id="UP000684084">
    <property type="component" value="Unassembled WGS sequence"/>
</dbReference>
<evidence type="ECO:0000256" key="1">
    <source>
        <dbReference type="SAM" id="MobiDB-lite"/>
    </source>
</evidence>
<organism evidence="2 3">
    <name type="scientific">Rhizophagus irregularis</name>
    <dbReference type="NCBI Taxonomy" id="588596"/>
    <lineage>
        <taxon>Eukaryota</taxon>
        <taxon>Fungi</taxon>
        <taxon>Fungi incertae sedis</taxon>
        <taxon>Mucoromycota</taxon>
        <taxon>Glomeromycotina</taxon>
        <taxon>Glomeromycetes</taxon>
        <taxon>Glomerales</taxon>
        <taxon>Glomeraceae</taxon>
        <taxon>Rhizophagus</taxon>
    </lineage>
</organism>
<accession>A0A915ZJD0</accession>
<dbReference type="OrthoDB" id="2387273at2759"/>
<evidence type="ECO:0000313" key="3">
    <source>
        <dbReference type="Proteomes" id="UP000684084"/>
    </source>
</evidence>
<evidence type="ECO:0000313" key="2">
    <source>
        <dbReference type="EMBL" id="CAB5379702.1"/>
    </source>
</evidence>
<feature type="compositionally biased region" description="Polar residues" evidence="1">
    <location>
        <begin position="86"/>
        <end position="100"/>
    </location>
</feature>
<dbReference type="AlphaFoldDB" id="A0A915ZJD0"/>
<name>A0A915ZJD0_9GLOM</name>
<gene>
    <name evidence="2" type="ORF">CHRIB12_LOCUS16748</name>
</gene>
<feature type="region of interest" description="Disordered" evidence="1">
    <location>
        <begin position="70"/>
        <end position="100"/>
    </location>
</feature>
<protein>
    <submittedName>
        <fullName evidence="2">Uncharacterized protein</fullName>
    </submittedName>
</protein>